<keyword evidence="1" id="KW-0812">Transmembrane</keyword>
<accession>A0LT77</accession>
<keyword evidence="3" id="KW-1185">Reference proteome</keyword>
<keyword evidence="1" id="KW-0472">Membrane</keyword>
<sequence>MKRLRLTAPMLAVALFISLPALQHGLFDHSLSIASMFIRLGVAVVLVMVGRAVLDVVIDSYRYQNLVRRRRDEAARRASDESPQMR</sequence>
<dbReference type="InParanoid" id="A0LT77"/>
<name>A0LT77_ACIC1</name>
<reference evidence="2 3" key="1">
    <citation type="journal article" date="2009" name="Genome Res.">
        <title>Complete genome of the cellulolytic thermophile Acidothermus cellulolyticus 11B provides insights into its ecophysiological and evolutionary adaptations.</title>
        <authorList>
            <person name="Barabote R.D."/>
            <person name="Xie G."/>
            <person name="Leu D.H."/>
            <person name="Normand P."/>
            <person name="Necsulea A."/>
            <person name="Daubin V."/>
            <person name="Medigue C."/>
            <person name="Adney W.S."/>
            <person name="Xu X.C."/>
            <person name="Lapidus A."/>
            <person name="Parales R.E."/>
            <person name="Detter C."/>
            <person name="Pujic P."/>
            <person name="Bruce D."/>
            <person name="Lavire C."/>
            <person name="Challacombe J.F."/>
            <person name="Brettin T.S."/>
            <person name="Berry A.M."/>
        </authorList>
    </citation>
    <scope>NUCLEOTIDE SEQUENCE [LARGE SCALE GENOMIC DNA]</scope>
    <source>
        <strain evidence="3">ATCC 43068 / DSM 8971 / 11B</strain>
    </source>
</reference>
<proteinExistence type="predicted"/>
<evidence type="ECO:0000256" key="1">
    <source>
        <dbReference type="SAM" id="Phobius"/>
    </source>
</evidence>
<dbReference type="Proteomes" id="UP000008221">
    <property type="component" value="Chromosome"/>
</dbReference>
<feature type="transmembrane region" description="Helical" evidence="1">
    <location>
        <begin position="33"/>
        <end position="54"/>
    </location>
</feature>
<gene>
    <name evidence="2" type="ordered locus">Acel_0864</name>
</gene>
<evidence type="ECO:0000313" key="2">
    <source>
        <dbReference type="EMBL" id="ABK52637.1"/>
    </source>
</evidence>
<organism evidence="2 3">
    <name type="scientific">Acidothermus cellulolyticus (strain ATCC 43068 / DSM 8971 / 11B)</name>
    <dbReference type="NCBI Taxonomy" id="351607"/>
    <lineage>
        <taxon>Bacteria</taxon>
        <taxon>Bacillati</taxon>
        <taxon>Actinomycetota</taxon>
        <taxon>Actinomycetes</taxon>
        <taxon>Acidothermales</taxon>
        <taxon>Acidothermaceae</taxon>
        <taxon>Acidothermus</taxon>
    </lineage>
</organism>
<protein>
    <submittedName>
        <fullName evidence="2">Uncharacterized protein</fullName>
    </submittedName>
</protein>
<dbReference type="AlphaFoldDB" id="A0LT77"/>
<dbReference type="HOGENOM" id="CLU_2490702_0_0_11"/>
<dbReference type="RefSeq" id="WP_011719700.1">
    <property type="nucleotide sequence ID" value="NC_008578.1"/>
</dbReference>
<dbReference type="STRING" id="351607.Acel_0864"/>
<keyword evidence="1" id="KW-1133">Transmembrane helix</keyword>
<dbReference type="KEGG" id="ace:Acel_0864"/>
<evidence type="ECO:0000313" key="3">
    <source>
        <dbReference type="Proteomes" id="UP000008221"/>
    </source>
</evidence>
<dbReference type="EMBL" id="CP000481">
    <property type="protein sequence ID" value="ABK52637.1"/>
    <property type="molecule type" value="Genomic_DNA"/>
</dbReference>